<organism evidence="2 3">
    <name type="scientific">Paludisphaera borealis</name>
    <dbReference type="NCBI Taxonomy" id="1387353"/>
    <lineage>
        <taxon>Bacteria</taxon>
        <taxon>Pseudomonadati</taxon>
        <taxon>Planctomycetota</taxon>
        <taxon>Planctomycetia</taxon>
        <taxon>Isosphaerales</taxon>
        <taxon>Isosphaeraceae</taxon>
        <taxon>Paludisphaera</taxon>
    </lineage>
</organism>
<dbReference type="PANTHER" id="PTHR41695">
    <property type="entry name" value="1,4-ALPHA-GLUCAN BRANCHING ENZYME RV3031-RELATED"/>
    <property type="match status" value="1"/>
</dbReference>
<feature type="domain" description="1,4-alpha-glucan branching enzyme C-terminal" evidence="1">
    <location>
        <begin position="361"/>
        <end position="449"/>
    </location>
</feature>
<dbReference type="AlphaFoldDB" id="A0A1U7CXJ1"/>
<dbReference type="GO" id="GO:0005576">
    <property type="term" value="C:extracellular region"/>
    <property type="evidence" value="ECO:0007669"/>
    <property type="project" value="TreeGrafter"/>
</dbReference>
<dbReference type="GO" id="GO:0003844">
    <property type="term" value="F:1,4-alpha-glucan branching enzyme activity"/>
    <property type="evidence" value="ECO:0007669"/>
    <property type="project" value="InterPro"/>
</dbReference>
<dbReference type="SUPFAM" id="SSF88713">
    <property type="entry name" value="Glycoside hydrolase/deacetylase"/>
    <property type="match status" value="1"/>
</dbReference>
<dbReference type="InterPro" id="IPR027291">
    <property type="entry name" value="Glyco_hydro_38_N_sf"/>
</dbReference>
<keyword evidence="3" id="KW-1185">Reference proteome</keyword>
<sequence length="454" mass="48845">MPCLALVLELHHPLPDSGAAVGADWARASIETYWPILRALHRFAENPGGSSLTLAVSPSWMALAADPTAQARVRVELDARAKLDTVDPSLHRFIATTCEGDALRSLRRWNAAGAIDVIPTSASHTWLPSVAQDPIIARAQIGLAAADCAQRLEARPTGVWLPFLGYAPGLETAMAASGLRFFGVAADVFVRGTVLPPGRTSGPLVTPPGVAAFGVEPGPTSQAFDPQTGYGRDPRYVDPAKAVRAAFEHSKHFVDAWRDQAFSAPTGEDAPIEPIRVVAFSAHDLAQGWQSGGAGEWLSQVLERLKSVEGASASSLDRYLARNPVGPFGRPGVSPGGMLAARPADSDLFDRCRTAADLLTFILEQRRTFRSLERRTTAWMIRCLLRAQQVDWSLPFGRGVGPDVGLERARRHLAMFHELAGGLMAGRPDARRLDRLDRGPSYLPEIDLAIPAGD</sequence>
<dbReference type="InterPro" id="IPR015293">
    <property type="entry name" value="BE_C"/>
</dbReference>
<dbReference type="Pfam" id="PF09210">
    <property type="entry name" value="BE_C"/>
    <property type="match status" value="1"/>
</dbReference>
<proteinExistence type="predicted"/>
<reference evidence="3" key="1">
    <citation type="submission" date="2016-12" db="EMBL/GenBank/DDBJ databases">
        <title>Comparative genomics of four Isosphaeraceae planctomycetes: a common pool of plasmids and glycoside hydrolase genes.</title>
        <authorList>
            <person name="Ivanova A."/>
        </authorList>
    </citation>
    <scope>NUCLEOTIDE SEQUENCE [LARGE SCALE GENOMIC DNA]</scope>
    <source>
        <strain evidence="3">PX4</strain>
    </source>
</reference>
<dbReference type="InterPro" id="IPR040042">
    <property type="entry name" value="Branching_enz_MT3115-like"/>
</dbReference>
<dbReference type="InterPro" id="IPR028995">
    <property type="entry name" value="Glyco_hydro_57/38_cen_sf"/>
</dbReference>
<dbReference type="Proteomes" id="UP000186309">
    <property type="component" value="Chromosome"/>
</dbReference>
<name>A0A1U7CXJ1_9BACT</name>
<dbReference type="GO" id="GO:0030979">
    <property type="term" value="P:alpha-glucan biosynthetic process"/>
    <property type="evidence" value="ECO:0007669"/>
    <property type="project" value="InterPro"/>
</dbReference>
<dbReference type="OrthoDB" id="9803279at2"/>
<evidence type="ECO:0000313" key="3">
    <source>
        <dbReference type="Proteomes" id="UP000186309"/>
    </source>
</evidence>
<dbReference type="Gene3D" id="1.20.1430.10">
    <property type="entry name" value="Families 57/38 glycoside transferase, middle domain"/>
    <property type="match status" value="1"/>
</dbReference>
<evidence type="ECO:0000259" key="1">
    <source>
        <dbReference type="Pfam" id="PF09210"/>
    </source>
</evidence>
<dbReference type="KEGG" id="pbor:BSF38_05238"/>
<accession>A0A1U7CXJ1</accession>
<dbReference type="SUPFAM" id="SSF88688">
    <property type="entry name" value="Families 57/38 glycoside transferase middle domain"/>
    <property type="match status" value="1"/>
</dbReference>
<dbReference type="Gene3D" id="3.20.110.10">
    <property type="entry name" value="Glycoside hydrolase 38, N terminal domain"/>
    <property type="match status" value="1"/>
</dbReference>
<dbReference type="InterPro" id="IPR011330">
    <property type="entry name" value="Glyco_hydro/deAcase_b/a-brl"/>
</dbReference>
<dbReference type="EMBL" id="CP019082">
    <property type="protein sequence ID" value="APW63664.1"/>
    <property type="molecule type" value="Genomic_DNA"/>
</dbReference>
<protein>
    <submittedName>
        <fullName evidence="2">Retaining alpha-glucosidase</fullName>
    </submittedName>
</protein>
<dbReference type="RefSeq" id="WP_076349981.1">
    <property type="nucleotide sequence ID" value="NZ_CP019082.1"/>
</dbReference>
<dbReference type="InterPro" id="IPR037090">
    <property type="entry name" value="57_glycoside_trans_central"/>
</dbReference>
<dbReference type="STRING" id="1387353.BSF38_05238"/>
<evidence type="ECO:0000313" key="2">
    <source>
        <dbReference type="EMBL" id="APW63664.1"/>
    </source>
</evidence>
<gene>
    <name evidence="2" type="ORF">BSF38_05238</name>
</gene>
<dbReference type="PANTHER" id="PTHR41695:SF1">
    <property type="entry name" value="1,4-ALPHA-GLUCAN BRANCHING ENZYME TK1436"/>
    <property type="match status" value="1"/>
</dbReference>